<dbReference type="SMART" id="SM00560">
    <property type="entry name" value="LamGL"/>
    <property type="match status" value="2"/>
</dbReference>
<protein>
    <submittedName>
        <fullName evidence="6">LamG-like jellyroll fold domain-containing protein</fullName>
    </submittedName>
</protein>
<feature type="region of interest" description="Disordered" evidence="3">
    <location>
        <begin position="108"/>
        <end position="132"/>
    </location>
</feature>
<dbReference type="Proteomes" id="UP001604282">
    <property type="component" value="Unassembled WGS sequence"/>
</dbReference>
<proteinExistence type="predicted"/>
<keyword evidence="2" id="KW-1015">Disulfide bond</keyword>
<evidence type="ECO:0000259" key="5">
    <source>
        <dbReference type="SMART" id="SM00560"/>
    </source>
</evidence>
<dbReference type="PANTHER" id="PTHR46943">
    <property type="entry name" value="PENTRAXIN-RELATED PROTEIN PTX3"/>
    <property type="match status" value="1"/>
</dbReference>
<feature type="domain" description="LamG-like jellyroll fold" evidence="5">
    <location>
        <begin position="563"/>
        <end position="708"/>
    </location>
</feature>
<dbReference type="InterPro" id="IPR013320">
    <property type="entry name" value="ConA-like_dom_sf"/>
</dbReference>
<dbReference type="Gene3D" id="2.60.120.200">
    <property type="match status" value="2"/>
</dbReference>
<organism evidence="6 7">
    <name type="scientific">Streptomyces omiyaensis</name>
    <dbReference type="NCBI Taxonomy" id="68247"/>
    <lineage>
        <taxon>Bacteria</taxon>
        <taxon>Bacillati</taxon>
        <taxon>Actinomycetota</taxon>
        <taxon>Actinomycetes</taxon>
        <taxon>Kitasatosporales</taxon>
        <taxon>Streptomycetaceae</taxon>
        <taxon>Streptomyces</taxon>
    </lineage>
</organism>
<evidence type="ECO:0000313" key="7">
    <source>
        <dbReference type="Proteomes" id="UP001604282"/>
    </source>
</evidence>
<comment type="caution">
    <text evidence="6">The sequence shown here is derived from an EMBL/GenBank/DDBJ whole genome shotgun (WGS) entry which is preliminary data.</text>
</comment>
<feature type="signal peptide" evidence="4">
    <location>
        <begin position="1"/>
        <end position="41"/>
    </location>
</feature>
<dbReference type="InterPro" id="IPR006558">
    <property type="entry name" value="LamG-like"/>
</dbReference>
<evidence type="ECO:0000256" key="2">
    <source>
        <dbReference type="ARBA" id="ARBA00023157"/>
    </source>
</evidence>
<evidence type="ECO:0000256" key="4">
    <source>
        <dbReference type="SAM" id="SignalP"/>
    </source>
</evidence>
<feature type="compositionally biased region" description="Polar residues" evidence="3">
    <location>
        <begin position="117"/>
        <end position="128"/>
    </location>
</feature>
<reference evidence="6 7" key="1">
    <citation type="submission" date="2024-10" db="EMBL/GenBank/DDBJ databases">
        <title>The Natural Products Discovery Center: Release of the First 8490 Sequenced Strains for Exploring Actinobacteria Biosynthetic Diversity.</title>
        <authorList>
            <person name="Kalkreuter E."/>
            <person name="Kautsar S.A."/>
            <person name="Yang D."/>
            <person name="Bader C.D."/>
            <person name="Teijaro C.N."/>
            <person name="Fluegel L."/>
            <person name="Davis C.M."/>
            <person name="Simpson J.R."/>
            <person name="Lauterbach L."/>
            <person name="Steele A.D."/>
            <person name="Gui C."/>
            <person name="Meng S."/>
            <person name="Li G."/>
            <person name="Viehrig K."/>
            <person name="Ye F."/>
            <person name="Su P."/>
            <person name="Kiefer A.F."/>
            <person name="Nichols A."/>
            <person name="Cepeda A.J."/>
            <person name="Yan W."/>
            <person name="Fan B."/>
            <person name="Jiang Y."/>
            <person name="Adhikari A."/>
            <person name="Zheng C.-J."/>
            <person name="Schuster L."/>
            <person name="Cowan T.M."/>
            <person name="Smanski M.J."/>
            <person name="Chevrette M.G."/>
            <person name="De Carvalho L.P.S."/>
            <person name="Shen B."/>
        </authorList>
    </citation>
    <scope>NUCLEOTIDE SEQUENCE [LARGE SCALE GENOMIC DNA]</scope>
    <source>
        <strain evidence="6 7">NPDC048229</strain>
    </source>
</reference>
<gene>
    <name evidence="6" type="ORF">ACGFYS_29135</name>
</gene>
<evidence type="ECO:0000256" key="3">
    <source>
        <dbReference type="SAM" id="MobiDB-lite"/>
    </source>
</evidence>
<name>A0ABW7BZQ8_9ACTN</name>
<keyword evidence="1 4" id="KW-0732">Signal</keyword>
<dbReference type="RefSeq" id="WP_392884593.1">
    <property type="nucleotide sequence ID" value="NZ_JBICZW010000025.1"/>
</dbReference>
<evidence type="ECO:0000256" key="1">
    <source>
        <dbReference type="ARBA" id="ARBA00022729"/>
    </source>
</evidence>
<feature type="domain" description="LamG-like jellyroll fold" evidence="5">
    <location>
        <begin position="339"/>
        <end position="471"/>
    </location>
</feature>
<evidence type="ECO:0000313" key="6">
    <source>
        <dbReference type="EMBL" id="MFG3193003.1"/>
    </source>
</evidence>
<dbReference type="PANTHER" id="PTHR46943:SF1">
    <property type="entry name" value="PENTRAXIN-RELATED PROTEIN PTX3"/>
    <property type="match status" value="1"/>
</dbReference>
<dbReference type="Pfam" id="PF13385">
    <property type="entry name" value="Laminin_G_3"/>
    <property type="match status" value="2"/>
</dbReference>
<feature type="chain" id="PRO_5045930721" evidence="4">
    <location>
        <begin position="42"/>
        <end position="722"/>
    </location>
</feature>
<dbReference type="SUPFAM" id="SSF49899">
    <property type="entry name" value="Concanavalin A-like lectins/glucanases"/>
    <property type="match status" value="2"/>
</dbReference>
<dbReference type="EMBL" id="JBICZW010000025">
    <property type="protein sequence ID" value="MFG3193003.1"/>
    <property type="molecule type" value="Genomic_DNA"/>
</dbReference>
<accession>A0ABW7BZQ8</accession>
<keyword evidence="7" id="KW-1185">Reference proteome</keyword>
<sequence length="722" mass="74216">MQRSGRTRSAGGRPRAGWGAAAAVAALAASVVTAVPGVAHAADGLPPRQPLTGDLQTAFKACATGGEPAYVPTVPVVTAVLHDPEEDDGPAEGNTVAGDFEAWWTDASGTEQRRTHSSYPAPSGTVQRWQLPPDVPADTVVSWHVRANDGTAASAWSSEGTGAACRFVIDQANPEKPAVASDDYPAERYSDGVGRYGSFVVDSPSPDVVAYQYNFIGGPQLTALPAEPGGPATLRFLPQKNGPDYLSVWAVDRAGRRSTTTTHHFFVNAGRAPVAHWKLADPAGSAHAAAETGAAARAGSGVVFGGPAPAGTTLASTAALDGSRHGFLTTDAPAVDTRGTFAVSAWVRPARTDRTMTVAGQDTADGAAFTLGLRARSSGPVWSFALGGARVSGGAPETGEWAHLLGLYDSETGTARLYVNGRETGTPVQASPAASTGAFQLGRAHRGSGYGQRWQGDLGDVRVHDRVVVAAEAARLAHRQPKRLGRWSLETAADGTSPDAYGGAPLRLGGGASVHRGPDGSCVPDLDPECPVVPYALVGDGHLSLDGASGHAVADGPVVDTSDSFTLGVVARLADRAPAGPMTVLSLPGRHADAFQVRYDPAGGAWQLVVTERDEAGAPERIVSRAVPADGGEGDGHRLAVVYDDANDTVTLYLDGYAEAGTTATLPRSWRATGPLQVGRGLVAGAPGAYLRGDVDEIQAYAGALSPQDVTRLGWGGQPCLC</sequence>
<dbReference type="InterPro" id="IPR042837">
    <property type="entry name" value="PTX3"/>
</dbReference>